<dbReference type="AlphaFoldDB" id="A0A194VAY7"/>
<sequence>MWTVLGCDIVGSALRIIDINARRSKLTTTSKKLVNLSRAGTIITRAYHKIAALPATVFPEASAKDKSKRERSQDRPLPQEQAGTAISAGPGTLGTRRGLVDVHQNQLQGKSGSQQSRQASRR</sequence>
<keyword evidence="3" id="KW-1185">Reference proteome</keyword>
<gene>
    <name evidence="2" type="ORF">VP1G_11282</name>
</gene>
<organism evidence="2 3">
    <name type="scientific">Cytospora mali</name>
    <name type="common">Apple Valsa canker fungus</name>
    <name type="synonym">Valsa mali</name>
    <dbReference type="NCBI Taxonomy" id="578113"/>
    <lineage>
        <taxon>Eukaryota</taxon>
        <taxon>Fungi</taxon>
        <taxon>Dikarya</taxon>
        <taxon>Ascomycota</taxon>
        <taxon>Pezizomycotina</taxon>
        <taxon>Sordariomycetes</taxon>
        <taxon>Sordariomycetidae</taxon>
        <taxon>Diaporthales</taxon>
        <taxon>Cytosporaceae</taxon>
        <taxon>Cytospora</taxon>
    </lineage>
</organism>
<evidence type="ECO:0000313" key="3">
    <source>
        <dbReference type="Proteomes" id="UP000078576"/>
    </source>
</evidence>
<feature type="compositionally biased region" description="Basic and acidic residues" evidence="1">
    <location>
        <begin position="62"/>
        <end position="74"/>
    </location>
</feature>
<dbReference type="Proteomes" id="UP000078576">
    <property type="component" value="Unassembled WGS sequence"/>
</dbReference>
<reference evidence="3" key="1">
    <citation type="submission" date="2014-12" db="EMBL/GenBank/DDBJ databases">
        <title>Genome Sequence of Valsa Canker Pathogens Uncovers a Specific Adaption of Colonization on Woody Bark.</title>
        <authorList>
            <person name="Yin Z."/>
            <person name="Liu H."/>
            <person name="Gao X."/>
            <person name="Li Z."/>
            <person name="Song N."/>
            <person name="Ke X."/>
            <person name="Dai Q."/>
            <person name="Wu Y."/>
            <person name="Sun Y."/>
            <person name="Xu J.-R."/>
            <person name="Kang Z.K."/>
            <person name="Wang L."/>
            <person name="Huang L."/>
        </authorList>
    </citation>
    <scope>NUCLEOTIDE SEQUENCE [LARGE SCALE GENOMIC DNA]</scope>
    <source>
        <strain evidence="3">SXYL134</strain>
    </source>
</reference>
<evidence type="ECO:0000313" key="2">
    <source>
        <dbReference type="EMBL" id="KUI61033.1"/>
    </source>
</evidence>
<dbReference type="EMBL" id="KN714765">
    <property type="protein sequence ID" value="KUI61033.1"/>
    <property type="molecule type" value="Genomic_DNA"/>
</dbReference>
<evidence type="ECO:0000256" key="1">
    <source>
        <dbReference type="SAM" id="MobiDB-lite"/>
    </source>
</evidence>
<name>A0A194VAY7_CYTMA</name>
<proteinExistence type="predicted"/>
<feature type="region of interest" description="Disordered" evidence="1">
    <location>
        <begin position="58"/>
        <end position="122"/>
    </location>
</feature>
<protein>
    <submittedName>
        <fullName evidence="2">Uncharacterized protein</fullName>
    </submittedName>
</protein>
<feature type="compositionally biased region" description="Low complexity" evidence="1">
    <location>
        <begin position="104"/>
        <end position="122"/>
    </location>
</feature>
<accession>A0A194VAY7</accession>